<organism evidence="1 2">
    <name type="scientific">Trichinella nativa</name>
    <dbReference type="NCBI Taxonomy" id="6335"/>
    <lineage>
        <taxon>Eukaryota</taxon>
        <taxon>Metazoa</taxon>
        <taxon>Ecdysozoa</taxon>
        <taxon>Nematoda</taxon>
        <taxon>Enoplea</taxon>
        <taxon>Dorylaimia</taxon>
        <taxon>Trichinellida</taxon>
        <taxon>Trichinellidae</taxon>
        <taxon>Trichinella</taxon>
    </lineage>
</organism>
<keyword evidence="2" id="KW-1185">Reference proteome</keyword>
<comment type="caution">
    <text evidence="1">The sequence shown here is derived from an EMBL/GenBank/DDBJ whole genome shotgun (WGS) entry which is preliminary data.</text>
</comment>
<dbReference type="Proteomes" id="UP000054721">
    <property type="component" value="Unassembled WGS sequence"/>
</dbReference>
<name>A0A0V1KJH7_9BILA</name>
<evidence type="ECO:0000313" key="2">
    <source>
        <dbReference type="Proteomes" id="UP000054721"/>
    </source>
</evidence>
<dbReference type="AlphaFoldDB" id="A0A0V1KJH7"/>
<dbReference type="EMBL" id="JYDW01001467">
    <property type="protein sequence ID" value="KRZ47061.1"/>
    <property type="molecule type" value="Genomic_DNA"/>
</dbReference>
<dbReference type="OrthoDB" id="10460819at2759"/>
<gene>
    <name evidence="1" type="ORF">T02_4984</name>
</gene>
<proteinExistence type="predicted"/>
<sequence length="46" mass="5082">MVNTAVGILLRALSYKCSLLKGGPFTYCIALFGHFDASRQQLRCDC</sequence>
<accession>A0A0V1KJH7</accession>
<reference evidence="1 2" key="1">
    <citation type="submission" date="2015-05" db="EMBL/GenBank/DDBJ databases">
        <title>Evolution of Trichinella species and genotypes.</title>
        <authorList>
            <person name="Korhonen P.K."/>
            <person name="Edoardo P."/>
            <person name="Giuseppe L.R."/>
            <person name="Gasser R.B."/>
        </authorList>
    </citation>
    <scope>NUCLEOTIDE SEQUENCE [LARGE SCALE GENOMIC DNA]</scope>
    <source>
        <strain evidence="1">ISS10</strain>
    </source>
</reference>
<evidence type="ECO:0000313" key="1">
    <source>
        <dbReference type="EMBL" id="KRZ47061.1"/>
    </source>
</evidence>
<protein>
    <submittedName>
        <fullName evidence="1">Uncharacterized protein</fullName>
    </submittedName>
</protein>